<reference evidence="2 3" key="1">
    <citation type="submission" date="2018-01" db="EMBL/GenBank/DDBJ databases">
        <title>Draft genome sequence of Sphaerisporangium sp. 7K107.</title>
        <authorList>
            <person name="Sahin N."/>
            <person name="Saygin H."/>
            <person name="Ay H."/>
        </authorList>
    </citation>
    <scope>NUCLEOTIDE SEQUENCE [LARGE SCALE GENOMIC DNA]</scope>
    <source>
        <strain evidence="2 3">7K107</strain>
    </source>
</reference>
<protein>
    <submittedName>
        <fullName evidence="2">Cholesterol esterase</fullName>
    </submittedName>
</protein>
<organism evidence="2 3">
    <name type="scientific">Spongiactinospora gelatinilytica</name>
    <dbReference type="NCBI Taxonomy" id="2666298"/>
    <lineage>
        <taxon>Bacteria</taxon>
        <taxon>Bacillati</taxon>
        <taxon>Actinomycetota</taxon>
        <taxon>Actinomycetes</taxon>
        <taxon>Streptosporangiales</taxon>
        <taxon>Streptosporangiaceae</taxon>
        <taxon>Spongiactinospora</taxon>
    </lineage>
</organism>
<accession>A0A2W2FLY8</accession>
<keyword evidence="1" id="KW-1133">Transmembrane helix</keyword>
<comment type="caution">
    <text evidence="2">The sequence shown here is derived from an EMBL/GenBank/DDBJ whole genome shotgun (WGS) entry which is preliminary data.</text>
</comment>
<keyword evidence="1" id="KW-0472">Membrane</keyword>
<keyword evidence="1" id="KW-0812">Transmembrane</keyword>
<feature type="transmembrane region" description="Helical" evidence="1">
    <location>
        <begin position="12"/>
        <end position="35"/>
    </location>
</feature>
<proteinExistence type="predicted"/>
<name>A0A2W2FLY8_9ACTN</name>
<dbReference type="Pfam" id="PF19741">
    <property type="entry name" value="DUF6230"/>
    <property type="match status" value="1"/>
</dbReference>
<dbReference type="Proteomes" id="UP000248544">
    <property type="component" value="Unassembled WGS sequence"/>
</dbReference>
<keyword evidence="3" id="KW-1185">Reference proteome</keyword>
<dbReference type="RefSeq" id="WP_111170860.1">
    <property type="nucleotide sequence ID" value="NZ_POUA01000337.1"/>
</dbReference>
<dbReference type="InterPro" id="IPR046198">
    <property type="entry name" value="DUF6230"/>
</dbReference>
<evidence type="ECO:0000313" key="3">
    <source>
        <dbReference type="Proteomes" id="UP000248544"/>
    </source>
</evidence>
<evidence type="ECO:0000256" key="1">
    <source>
        <dbReference type="SAM" id="Phobius"/>
    </source>
</evidence>
<evidence type="ECO:0000313" key="2">
    <source>
        <dbReference type="EMBL" id="PZG30989.1"/>
    </source>
</evidence>
<gene>
    <name evidence="2" type="ORF">C1I98_30580</name>
</gene>
<sequence length="198" mass="20495">MAEQGCVRWKRFGLVFVPVAAMTSLLIGATAQGVIGATFVVSGNSFKLFAGELRGQGFTLAGGMDRTRTGRAVPVIVSGIRRATVTELCTSALVKSPIGTVTMRLTGGQGGNEVGIDDLVIDVAVGQTAASIRDLELGRDASTLDEVPGGSGPAGTFGSQARVVTLRNVRLGAWAVTAATFSLSDLHLRVMPGTHECY</sequence>
<dbReference type="EMBL" id="POUA01000337">
    <property type="protein sequence ID" value="PZG30989.1"/>
    <property type="molecule type" value="Genomic_DNA"/>
</dbReference>
<dbReference type="AlphaFoldDB" id="A0A2W2FLY8"/>